<evidence type="ECO:0000256" key="4">
    <source>
        <dbReference type="ARBA" id="ARBA00022741"/>
    </source>
</evidence>
<proteinExistence type="predicted"/>
<feature type="domain" description="Protein kinase" evidence="10">
    <location>
        <begin position="696"/>
        <end position="1046"/>
    </location>
</feature>
<dbReference type="GO" id="GO:0000278">
    <property type="term" value="P:mitotic cell cycle"/>
    <property type="evidence" value="ECO:0007669"/>
    <property type="project" value="TreeGrafter"/>
</dbReference>
<feature type="region of interest" description="Disordered" evidence="9">
    <location>
        <begin position="606"/>
        <end position="628"/>
    </location>
</feature>
<keyword evidence="2" id="KW-0723">Serine/threonine-protein kinase</keyword>
<keyword evidence="4" id="KW-0547">Nucleotide-binding</keyword>
<keyword evidence="5" id="KW-0418">Kinase</keyword>
<dbReference type="Pfam" id="PF12330">
    <property type="entry name" value="Haspin_kinase"/>
    <property type="match status" value="1"/>
</dbReference>
<dbReference type="PANTHER" id="PTHR24419">
    <property type="entry name" value="INTERLEUKIN-1 RECEPTOR-ASSOCIATED KINASE"/>
    <property type="match status" value="1"/>
</dbReference>
<keyword evidence="6" id="KW-0067">ATP-binding</keyword>
<dbReference type="EMBL" id="GG745392">
    <property type="protein sequence ID" value="KNE73237.1"/>
    <property type="molecule type" value="Genomic_DNA"/>
</dbReference>
<feature type="compositionally biased region" description="Acidic residues" evidence="9">
    <location>
        <begin position="465"/>
        <end position="477"/>
    </location>
</feature>
<evidence type="ECO:0000256" key="7">
    <source>
        <dbReference type="ARBA" id="ARBA00047899"/>
    </source>
</evidence>
<dbReference type="SMART" id="SM01331">
    <property type="entry name" value="DUF3635"/>
    <property type="match status" value="1"/>
</dbReference>
<dbReference type="InterPro" id="IPR000719">
    <property type="entry name" value="Prot_kinase_dom"/>
</dbReference>
<evidence type="ECO:0000256" key="8">
    <source>
        <dbReference type="ARBA" id="ARBA00048679"/>
    </source>
</evidence>
<evidence type="ECO:0000256" key="6">
    <source>
        <dbReference type="ARBA" id="ARBA00022840"/>
    </source>
</evidence>
<feature type="compositionally biased region" description="Basic and acidic residues" evidence="9">
    <location>
        <begin position="125"/>
        <end position="134"/>
    </location>
</feature>
<reference evidence="12" key="2">
    <citation type="submission" date="2009-11" db="EMBL/GenBank/DDBJ databases">
        <title>The Genome Sequence of Allomyces macrogynus strain ATCC 38327.</title>
        <authorList>
            <consortium name="The Broad Institute Genome Sequencing Platform"/>
            <person name="Russ C."/>
            <person name="Cuomo C."/>
            <person name="Shea T."/>
            <person name="Young S.K."/>
            <person name="Zeng Q."/>
            <person name="Koehrsen M."/>
            <person name="Haas B."/>
            <person name="Borodovsky M."/>
            <person name="Guigo R."/>
            <person name="Alvarado L."/>
            <person name="Berlin A."/>
            <person name="Borenstein D."/>
            <person name="Chen Z."/>
            <person name="Engels R."/>
            <person name="Freedman E."/>
            <person name="Gellesch M."/>
            <person name="Goldberg J."/>
            <person name="Griggs A."/>
            <person name="Gujja S."/>
            <person name="Heiman D."/>
            <person name="Hepburn T."/>
            <person name="Howarth C."/>
            <person name="Jen D."/>
            <person name="Larson L."/>
            <person name="Lewis B."/>
            <person name="Mehta T."/>
            <person name="Park D."/>
            <person name="Pearson M."/>
            <person name="Roberts A."/>
            <person name="Saif S."/>
            <person name="Shenoy N."/>
            <person name="Sisk P."/>
            <person name="Stolte C."/>
            <person name="Sykes S."/>
            <person name="Walk T."/>
            <person name="White J."/>
            <person name="Yandava C."/>
            <person name="Burger G."/>
            <person name="Gray M.W."/>
            <person name="Holland P.W.H."/>
            <person name="King N."/>
            <person name="Lang F.B.F."/>
            <person name="Roger A.J."/>
            <person name="Ruiz-Trillo I."/>
            <person name="Lander E."/>
            <person name="Nusbaum C."/>
        </authorList>
    </citation>
    <scope>NUCLEOTIDE SEQUENCE [LARGE SCALE GENOMIC DNA]</scope>
    <source>
        <strain evidence="12">ATCC 38327</strain>
    </source>
</reference>
<organism evidence="11 12">
    <name type="scientific">Allomyces macrogynus (strain ATCC 38327)</name>
    <name type="common">Allomyces javanicus var. macrogynus</name>
    <dbReference type="NCBI Taxonomy" id="578462"/>
    <lineage>
        <taxon>Eukaryota</taxon>
        <taxon>Fungi</taxon>
        <taxon>Fungi incertae sedis</taxon>
        <taxon>Blastocladiomycota</taxon>
        <taxon>Blastocladiomycetes</taxon>
        <taxon>Blastocladiales</taxon>
        <taxon>Blastocladiaceae</taxon>
        <taxon>Allomyces</taxon>
    </lineage>
</organism>
<evidence type="ECO:0000256" key="3">
    <source>
        <dbReference type="ARBA" id="ARBA00022679"/>
    </source>
</evidence>
<dbReference type="Gene3D" id="1.10.510.10">
    <property type="entry name" value="Transferase(Phosphotransferase) domain 1"/>
    <property type="match status" value="1"/>
</dbReference>
<dbReference type="EC" id="2.7.11.1" evidence="1"/>
<dbReference type="GO" id="GO:0072354">
    <property type="term" value="F:histone H3T3 kinase activity"/>
    <property type="evidence" value="ECO:0007669"/>
    <property type="project" value="TreeGrafter"/>
</dbReference>
<dbReference type="GO" id="GO:0005737">
    <property type="term" value="C:cytoplasm"/>
    <property type="evidence" value="ECO:0007669"/>
    <property type="project" value="TreeGrafter"/>
</dbReference>
<dbReference type="GO" id="GO:0035556">
    <property type="term" value="P:intracellular signal transduction"/>
    <property type="evidence" value="ECO:0007669"/>
    <property type="project" value="TreeGrafter"/>
</dbReference>
<comment type="catalytic activity">
    <reaction evidence="8">
        <text>L-seryl-[protein] + ATP = O-phospho-L-seryl-[protein] + ADP + H(+)</text>
        <dbReference type="Rhea" id="RHEA:17989"/>
        <dbReference type="Rhea" id="RHEA-COMP:9863"/>
        <dbReference type="Rhea" id="RHEA-COMP:11604"/>
        <dbReference type="ChEBI" id="CHEBI:15378"/>
        <dbReference type="ChEBI" id="CHEBI:29999"/>
        <dbReference type="ChEBI" id="CHEBI:30616"/>
        <dbReference type="ChEBI" id="CHEBI:83421"/>
        <dbReference type="ChEBI" id="CHEBI:456216"/>
        <dbReference type="EC" id="2.7.11.1"/>
    </reaction>
</comment>
<dbReference type="VEuPathDB" id="FungiDB:AMAG_17418"/>
<name>A0A0L0TER6_ALLM3</name>
<dbReference type="AlphaFoldDB" id="A0A0L0TER6"/>
<dbReference type="PROSITE" id="PS50011">
    <property type="entry name" value="PROTEIN_KINASE_DOM"/>
    <property type="match status" value="1"/>
</dbReference>
<dbReference type="PANTHER" id="PTHR24419:SF18">
    <property type="entry name" value="SERINE_THREONINE-PROTEIN KINASE HASPIN"/>
    <property type="match status" value="1"/>
</dbReference>
<evidence type="ECO:0000256" key="5">
    <source>
        <dbReference type="ARBA" id="ARBA00022777"/>
    </source>
</evidence>
<dbReference type="Proteomes" id="UP000054350">
    <property type="component" value="Unassembled WGS sequence"/>
</dbReference>
<evidence type="ECO:0000259" key="10">
    <source>
        <dbReference type="PROSITE" id="PS50011"/>
    </source>
</evidence>
<evidence type="ECO:0000313" key="12">
    <source>
        <dbReference type="Proteomes" id="UP000054350"/>
    </source>
</evidence>
<evidence type="ECO:0000256" key="9">
    <source>
        <dbReference type="SAM" id="MobiDB-lite"/>
    </source>
</evidence>
<dbReference type="SUPFAM" id="SSF56112">
    <property type="entry name" value="Protein kinase-like (PK-like)"/>
    <property type="match status" value="1"/>
</dbReference>
<dbReference type="GO" id="GO:0005634">
    <property type="term" value="C:nucleus"/>
    <property type="evidence" value="ECO:0007669"/>
    <property type="project" value="TreeGrafter"/>
</dbReference>
<feature type="region of interest" description="Disordered" evidence="9">
    <location>
        <begin position="185"/>
        <end position="352"/>
    </location>
</feature>
<reference evidence="11 12" key="1">
    <citation type="submission" date="2009-11" db="EMBL/GenBank/DDBJ databases">
        <title>Annotation of Allomyces macrogynus ATCC 38327.</title>
        <authorList>
            <consortium name="The Broad Institute Genome Sequencing Platform"/>
            <person name="Russ C."/>
            <person name="Cuomo C."/>
            <person name="Burger G."/>
            <person name="Gray M.W."/>
            <person name="Holland P.W.H."/>
            <person name="King N."/>
            <person name="Lang F.B.F."/>
            <person name="Roger A.J."/>
            <person name="Ruiz-Trillo I."/>
            <person name="Young S.K."/>
            <person name="Zeng Q."/>
            <person name="Gargeya S."/>
            <person name="Fitzgerald M."/>
            <person name="Haas B."/>
            <person name="Abouelleil A."/>
            <person name="Alvarado L."/>
            <person name="Arachchi H.M."/>
            <person name="Berlin A."/>
            <person name="Chapman S.B."/>
            <person name="Gearin G."/>
            <person name="Goldberg J."/>
            <person name="Griggs A."/>
            <person name="Gujja S."/>
            <person name="Hansen M."/>
            <person name="Heiman D."/>
            <person name="Howarth C."/>
            <person name="Larimer J."/>
            <person name="Lui A."/>
            <person name="MacDonald P.J.P."/>
            <person name="McCowen C."/>
            <person name="Montmayeur A."/>
            <person name="Murphy C."/>
            <person name="Neiman D."/>
            <person name="Pearson M."/>
            <person name="Priest M."/>
            <person name="Roberts A."/>
            <person name="Saif S."/>
            <person name="Shea T."/>
            <person name="Sisk P."/>
            <person name="Stolte C."/>
            <person name="Sykes S."/>
            <person name="Wortman J."/>
            <person name="Nusbaum C."/>
            <person name="Birren B."/>
        </authorList>
    </citation>
    <scope>NUCLEOTIDE SEQUENCE [LARGE SCALE GENOMIC DNA]</scope>
    <source>
        <strain evidence="11 12">ATCC 38327</strain>
    </source>
</reference>
<feature type="region of interest" description="Disordered" evidence="9">
    <location>
        <begin position="377"/>
        <end position="565"/>
    </location>
</feature>
<sequence>MFPSTAAAAKLPRETTLRTYGKRKVAVVPHSFVGLGVSAAPPPAVKAPPARTSTILEIHDPFSLPNDNDTDPIEARLKRIRTGTSKAAAPARVSVKSKKTLFDYPFADKSPVRKPTAAARRRKLKEQEDADWKPDVATAKKALRKPRRTKKAAVESTAPYPAPEEAAPSATSTINVAPQIAVTVPTTNDDDVAPIAVSAPTSASNDAANALAATPLPSTPTATPSSRRRSLVQPRVLIPTMSRSPAVASPRNLTLPSHPPSSATRTTTSPAPTSPLTVSASPRAPSPMLDVAPSTDSGLADLPPQGDDMDVDPTPLPPPLSAVVDPIPDFEPLLDDPEPVPVPDPVPTLADPPLQTAMAIDWDAPFTFTAEPLAVTPASSPRAPLAPTVLRSSPARAPPSPPTHSLLEPAHGDDDAMDVDPAPLVLVLADTPQPAVPAPVPAPSASARDRTDSGVGDDMPTVPDTADEASEDDDDDDRNVPFFLSPHAADGASSSDDDEFENADSPLANRSVAVPARTAPVPSGLQQLVALSPSPPSSPSGVPQVTTPAGHARANGAGQPTSLSPVRNVIVLSPGSDVAEQTSADAAQTPQVSSVGLSAVGATPLSRFDLTSPSSAPRTGLRATSFPGTPAPALSSRALFTAPATPASSSLPHTLTGLLQLCALSRSSTTTAAPVSFDDTLFGGRTYRPRPSATTTSFVTKIGEASYSDVYLVRRPTKAPRVADGTRETVVKIMPFAVPDPRTPTPARRTRAAVLRDRRMSVAAIRRAEPGTPVRGRPPTVVEDETDAPEMRDVAMLVPELAVALRVGRVPGFLPTVQVDVVRAPAPGSNEGYHPALLAAFDAFAVAVPHVAWNPRPPAVVRTPMWYCVVHMPHGGIPLEDAEVRDVWSCLVQIARAVGLAERECEFEHRDLHWGNVLVDSDEVCRVIDFTFARCLDAGGGVQFAPIPEHVFEGDEDEDEQFAVYRRMREVVERGGKRWSGYYPRTNVLWLQYLARKLVIKTDDAQVQKALMDVADRLASVPTAADAVPVIEGAMAAAAVGKGRSA</sequence>
<dbReference type="OrthoDB" id="5327538at2759"/>
<evidence type="ECO:0000256" key="2">
    <source>
        <dbReference type="ARBA" id="ARBA00022527"/>
    </source>
</evidence>
<gene>
    <name evidence="11" type="ORF">AMAG_17418</name>
</gene>
<dbReference type="Gene3D" id="3.30.200.20">
    <property type="entry name" value="Phosphorylase Kinase, domain 1"/>
    <property type="match status" value="1"/>
</dbReference>
<feature type="compositionally biased region" description="Low complexity" evidence="9">
    <location>
        <begin position="260"/>
        <end position="282"/>
    </location>
</feature>
<dbReference type="STRING" id="578462.A0A0L0TER6"/>
<accession>A0A0L0TER6</accession>
<keyword evidence="12" id="KW-1185">Reference proteome</keyword>
<evidence type="ECO:0000313" key="11">
    <source>
        <dbReference type="EMBL" id="KNE73237.1"/>
    </source>
</evidence>
<feature type="compositionally biased region" description="Low complexity" evidence="9">
    <location>
        <begin position="201"/>
        <end position="225"/>
    </location>
</feature>
<feature type="compositionally biased region" description="Low complexity" evidence="9">
    <location>
        <begin position="155"/>
        <end position="171"/>
    </location>
</feature>
<dbReference type="InterPro" id="IPR011009">
    <property type="entry name" value="Kinase-like_dom_sf"/>
</dbReference>
<feature type="compositionally biased region" description="Basic residues" evidence="9">
    <location>
        <begin position="141"/>
        <end position="151"/>
    </location>
</feature>
<feature type="region of interest" description="Disordered" evidence="9">
    <location>
        <begin position="110"/>
        <end position="171"/>
    </location>
</feature>
<comment type="catalytic activity">
    <reaction evidence="7">
        <text>L-threonyl-[protein] + ATP = O-phospho-L-threonyl-[protein] + ADP + H(+)</text>
        <dbReference type="Rhea" id="RHEA:46608"/>
        <dbReference type="Rhea" id="RHEA-COMP:11060"/>
        <dbReference type="Rhea" id="RHEA-COMP:11605"/>
        <dbReference type="ChEBI" id="CHEBI:15378"/>
        <dbReference type="ChEBI" id="CHEBI:30013"/>
        <dbReference type="ChEBI" id="CHEBI:30616"/>
        <dbReference type="ChEBI" id="CHEBI:61977"/>
        <dbReference type="ChEBI" id="CHEBI:456216"/>
        <dbReference type="EC" id="2.7.11.1"/>
    </reaction>
</comment>
<dbReference type="GO" id="GO:0005524">
    <property type="term" value="F:ATP binding"/>
    <property type="evidence" value="ECO:0007669"/>
    <property type="project" value="UniProtKB-KW"/>
</dbReference>
<dbReference type="eggNOG" id="KOG2464">
    <property type="taxonomic scope" value="Eukaryota"/>
</dbReference>
<keyword evidence="3" id="KW-0808">Transferase</keyword>
<evidence type="ECO:0000256" key="1">
    <source>
        <dbReference type="ARBA" id="ARBA00012513"/>
    </source>
</evidence>
<dbReference type="InterPro" id="IPR024604">
    <property type="entry name" value="GSG2_C"/>
</dbReference>
<protein>
    <recommendedName>
        <fullName evidence="1">non-specific serine/threonine protein kinase</fullName>
        <ecNumber evidence="1">2.7.11.1</ecNumber>
    </recommendedName>
</protein>